<organism evidence="2 3">
    <name type="scientific">Humitalea rosea</name>
    <dbReference type="NCBI Taxonomy" id="990373"/>
    <lineage>
        <taxon>Bacteria</taxon>
        <taxon>Pseudomonadati</taxon>
        <taxon>Pseudomonadota</taxon>
        <taxon>Alphaproteobacteria</taxon>
        <taxon>Acetobacterales</taxon>
        <taxon>Roseomonadaceae</taxon>
        <taxon>Humitalea</taxon>
    </lineage>
</organism>
<reference evidence="2 3" key="1">
    <citation type="submission" date="2018-06" db="EMBL/GenBank/DDBJ databases">
        <title>Genomic Encyclopedia of Archaeal and Bacterial Type Strains, Phase II (KMG-II): from individual species to whole genera.</title>
        <authorList>
            <person name="Goeker M."/>
        </authorList>
    </citation>
    <scope>NUCLEOTIDE SEQUENCE [LARGE SCALE GENOMIC DNA]</scope>
    <source>
        <strain evidence="2 3">DSM 24525</strain>
    </source>
</reference>
<feature type="signal peptide" evidence="1">
    <location>
        <begin position="1"/>
        <end position="23"/>
    </location>
</feature>
<dbReference type="AlphaFoldDB" id="A0A2W7KG78"/>
<dbReference type="EMBL" id="QKYU01000008">
    <property type="protein sequence ID" value="PZW46749.1"/>
    <property type="molecule type" value="Genomic_DNA"/>
</dbReference>
<protein>
    <submittedName>
        <fullName evidence="2">Uncharacterized protein</fullName>
    </submittedName>
</protein>
<feature type="chain" id="PRO_5015995272" evidence="1">
    <location>
        <begin position="24"/>
        <end position="163"/>
    </location>
</feature>
<name>A0A2W7KG78_9PROT</name>
<keyword evidence="1" id="KW-0732">Signal</keyword>
<evidence type="ECO:0000313" key="2">
    <source>
        <dbReference type="EMBL" id="PZW46749.1"/>
    </source>
</evidence>
<evidence type="ECO:0000256" key="1">
    <source>
        <dbReference type="SAM" id="SignalP"/>
    </source>
</evidence>
<evidence type="ECO:0000313" key="3">
    <source>
        <dbReference type="Proteomes" id="UP000249688"/>
    </source>
</evidence>
<dbReference type="OrthoDB" id="7270931at2"/>
<sequence>MGHILRGLVMGLAVAVCSPAARAQSCLAAADRQAFDVRALQSQLMVAAITCGMEQPYNQFVRRHQGELRRAWSTIQGHFRRRGEGQGGTDRYITGLANTHSQDSLRYGDAFCRSVGGLFDAALAAPNGVALQQLTLTGQISTLQDAPACTRPAPLRVATTNGR</sequence>
<dbReference type="RefSeq" id="WP_146422766.1">
    <property type="nucleotide sequence ID" value="NZ_QKYU01000008.1"/>
</dbReference>
<gene>
    <name evidence="2" type="ORF">C8P66_10828</name>
</gene>
<dbReference type="Proteomes" id="UP000249688">
    <property type="component" value="Unassembled WGS sequence"/>
</dbReference>
<accession>A0A2W7KG78</accession>
<keyword evidence="3" id="KW-1185">Reference proteome</keyword>
<proteinExistence type="predicted"/>
<comment type="caution">
    <text evidence="2">The sequence shown here is derived from an EMBL/GenBank/DDBJ whole genome shotgun (WGS) entry which is preliminary data.</text>
</comment>